<evidence type="ECO:0000256" key="1">
    <source>
        <dbReference type="SAM" id="Phobius"/>
    </source>
</evidence>
<keyword evidence="1" id="KW-0812">Transmembrane</keyword>
<reference evidence="2 3" key="1">
    <citation type="submission" date="2020-12" db="EMBL/GenBank/DDBJ databases">
        <title>Aureibaculum luteum sp. nov. and Aureibaculum flavum sp. nov., novel members of the family Flavobacteriaceae isolated from Antarctic intertidal sediments.</title>
        <authorList>
            <person name="He X."/>
            <person name="Zhang X."/>
        </authorList>
    </citation>
    <scope>NUCLEOTIDE SEQUENCE [LARGE SCALE GENOMIC DNA]</scope>
    <source>
        <strain evidence="2 3">A20</strain>
    </source>
</reference>
<keyword evidence="3" id="KW-1185">Reference proteome</keyword>
<protein>
    <recommendedName>
        <fullName evidence="4">Anti-sigma factor</fullName>
    </recommendedName>
</protein>
<name>A0ABS0WX52_9FLAO</name>
<dbReference type="EMBL" id="JAEHFJ010000023">
    <property type="protein sequence ID" value="MBJ2176555.1"/>
    <property type="molecule type" value="Genomic_DNA"/>
</dbReference>
<sequence length="181" mass="20873">MKIDRKVEIIYLLLNELESGDVFDLQFSKLKNEISLDEYRIIESELIRLKVVDVKTEPNGNTLNGLAEFIINAKGLEIRENKKAIKKILANKKPLDWYRIIPICVAVIFGSLGIYQKYSYNSLNEKFQVLDTENASLRSLNLSLKSELVSLKADSIYIKYKLNLNKEKPLLDTLKTKKVSY</sequence>
<keyword evidence="1" id="KW-1133">Transmembrane helix</keyword>
<comment type="caution">
    <text evidence="2">The sequence shown here is derived from an EMBL/GenBank/DDBJ whole genome shotgun (WGS) entry which is preliminary data.</text>
</comment>
<dbReference type="Proteomes" id="UP000623301">
    <property type="component" value="Unassembled WGS sequence"/>
</dbReference>
<accession>A0ABS0WX52</accession>
<feature type="transmembrane region" description="Helical" evidence="1">
    <location>
        <begin position="97"/>
        <end position="115"/>
    </location>
</feature>
<organism evidence="2 3">
    <name type="scientific">Aureibaculum flavum</name>
    <dbReference type="NCBI Taxonomy" id="2795986"/>
    <lineage>
        <taxon>Bacteria</taxon>
        <taxon>Pseudomonadati</taxon>
        <taxon>Bacteroidota</taxon>
        <taxon>Flavobacteriia</taxon>
        <taxon>Flavobacteriales</taxon>
        <taxon>Flavobacteriaceae</taxon>
        <taxon>Aureibaculum</taxon>
    </lineage>
</organism>
<proteinExistence type="predicted"/>
<evidence type="ECO:0000313" key="2">
    <source>
        <dbReference type="EMBL" id="MBJ2176555.1"/>
    </source>
</evidence>
<evidence type="ECO:0000313" key="3">
    <source>
        <dbReference type="Proteomes" id="UP000623301"/>
    </source>
</evidence>
<evidence type="ECO:0008006" key="4">
    <source>
        <dbReference type="Google" id="ProtNLM"/>
    </source>
</evidence>
<keyword evidence="1" id="KW-0472">Membrane</keyword>
<gene>
    <name evidence="2" type="ORF">JBL43_20090</name>
</gene>
<dbReference type="RefSeq" id="WP_198843140.1">
    <property type="nucleotide sequence ID" value="NZ_JAEHFJ010000023.1"/>
</dbReference>